<comment type="caution">
    <text evidence="1">The sequence shown here is derived from an EMBL/GenBank/DDBJ whole genome shotgun (WGS) entry which is preliminary data.</text>
</comment>
<organism evidence="1 2">
    <name type="scientific">Caerostris darwini</name>
    <dbReference type="NCBI Taxonomy" id="1538125"/>
    <lineage>
        <taxon>Eukaryota</taxon>
        <taxon>Metazoa</taxon>
        <taxon>Ecdysozoa</taxon>
        <taxon>Arthropoda</taxon>
        <taxon>Chelicerata</taxon>
        <taxon>Arachnida</taxon>
        <taxon>Araneae</taxon>
        <taxon>Araneomorphae</taxon>
        <taxon>Entelegynae</taxon>
        <taxon>Araneoidea</taxon>
        <taxon>Araneidae</taxon>
        <taxon>Caerostris</taxon>
    </lineage>
</organism>
<gene>
    <name evidence="1" type="ORF">CDAR_59091</name>
</gene>
<sequence>MCNGSQQAKRKQKLLLNDMHDTYVDWDVLPLVLRREGRHEKFTQSTHTLISLILNEEVPKKEGHGCSSTKSSSRIMPSSTHSDVAWCFCCAALKETTTAYLPRKQEKPKYN</sequence>
<dbReference type="Proteomes" id="UP001054837">
    <property type="component" value="Unassembled WGS sequence"/>
</dbReference>
<name>A0AAV4X3V8_9ARAC</name>
<dbReference type="EMBL" id="BPLQ01015594">
    <property type="protein sequence ID" value="GIY89229.1"/>
    <property type="molecule type" value="Genomic_DNA"/>
</dbReference>
<protein>
    <submittedName>
        <fullName evidence="1">Uncharacterized protein</fullName>
    </submittedName>
</protein>
<accession>A0AAV4X3V8</accession>
<evidence type="ECO:0000313" key="1">
    <source>
        <dbReference type="EMBL" id="GIY89229.1"/>
    </source>
</evidence>
<reference evidence="1 2" key="1">
    <citation type="submission" date="2021-06" db="EMBL/GenBank/DDBJ databases">
        <title>Caerostris darwini draft genome.</title>
        <authorList>
            <person name="Kono N."/>
            <person name="Arakawa K."/>
        </authorList>
    </citation>
    <scope>NUCLEOTIDE SEQUENCE [LARGE SCALE GENOMIC DNA]</scope>
</reference>
<evidence type="ECO:0000313" key="2">
    <source>
        <dbReference type="Proteomes" id="UP001054837"/>
    </source>
</evidence>
<keyword evidence="2" id="KW-1185">Reference proteome</keyword>
<proteinExistence type="predicted"/>
<dbReference type="AlphaFoldDB" id="A0AAV4X3V8"/>